<evidence type="ECO:0000313" key="3">
    <source>
        <dbReference type="Proteomes" id="UP001338582"/>
    </source>
</evidence>
<accession>A0AAX4HDX9</accession>
<gene>
    <name evidence="2" type="ORF">PUMCH_004199</name>
</gene>
<sequence>MGQPPKLETPPVASASDPLNSAPDVQRLLDIKKSYQYWQQHMKSSDKNGKDGKKVPSQKNNSLPSGGASSLTNNQNLFTEKDMLFLKSRLDEIVSRGFRPKSNEVDQLFESCLAMDLPRESLGFDPYGNKDEEGLHEELCLTGDEEDLQDDYDIEEVQDENRHILSRPGAMHHIEIELNDGPPRLGTPDPNEPSCEFTFEYDGNGKLIPTSNNVEEQLRQMNLAALLDLDLSVGGKAGKKKKKKKKKRTTSECCEPAALGAIDESLCLFCQYEAFYGQKPVHTKRWLENKIAADIARRRKLKEKLESVKRALIASAVNPPAANEGMGSASTEHRDHGEDLDCSLNTVVDN</sequence>
<dbReference type="Proteomes" id="UP001338582">
    <property type="component" value="Chromosome 5"/>
</dbReference>
<keyword evidence="3" id="KW-1185">Reference proteome</keyword>
<dbReference type="KEGG" id="asau:88175260"/>
<organism evidence="2 3">
    <name type="scientific">Australozyma saopauloensis</name>
    <dbReference type="NCBI Taxonomy" id="291208"/>
    <lineage>
        <taxon>Eukaryota</taxon>
        <taxon>Fungi</taxon>
        <taxon>Dikarya</taxon>
        <taxon>Ascomycota</taxon>
        <taxon>Saccharomycotina</taxon>
        <taxon>Pichiomycetes</taxon>
        <taxon>Metschnikowiaceae</taxon>
        <taxon>Australozyma</taxon>
    </lineage>
</organism>
<evidence type="ECO:0000256" key="1">
    <source>
        <dbReference type="SAM" id="MobiDB-lite"/>
    </source>
</evidence>
<reference evidence="2 3" key="1">
    <citation type="submission" date="2023-10" db="EMBL/GenBank/DDBJ databases">
        <title>Draft Genome Sequence of Candida saopaulonensis from a very Premature Infant with Sepsis.</title>
        <authorList>
            <person name="Ning Y."/>
            <person name="Dai R."/>
            <person name="Xiao M."/>
            <person name="Xu Y."/>
            <person name="Yan Q."/>
            <person name="Zhang L."/>
        </authorList>
    </citation>
    <scope>NUCLEOTIDE SEQUENCE [LARGE SCALE GENOMIC DNA]</scope>
    <source>
        <strain evidence="2 3">19XY460</strain>
    </source>
</reference>
<feature type="compositionally biased region" description="Polar residues" evidence="1">
    <location>
        <begin position="57"/>
        <end position="74"/>
    </location>
</feature>
<feature type="region of interest" description="Disordered" evidence="1">
    <location>
        <begin position="39"/>
        <end position="74"/>
    </location>
</feature>
<feature type="compositionally biased region" description="Basic and acidic residues" evidence="1">
    <location>
        <begin position="43"/>
        <end position="54"/>
    </location>
</feature>
<evidence type="ECO:0000313" key="2">
    <source>
        <dbReference type="EMBL" id="WPK26837.1"/>
    </source>
</evidence>
<dbReference type="RefSeq" id="XP_062879216.1">
    <property type="nucleotide sequence ID" value="XM_063023146.1"/>
</dbReference>
<proteinExistence type="predicted"/>
<protein>
    <submittedName>
        <fullName evidence="2">Uncharacterized protein</fullName>
    </submittedName>
</protein>
<dbReference type="AlphaFoldDB" id="A0AAX4HDX9"/>
<feature type="region of interest" description="Disordered" evidence="1">
    <location>
        <begin position="1"/>
        <end position="25"/>
    </location>
</feature>
<dbReference type="GeneID" id="88175260"/>
<dbReference type="EMBL" id="CP138898">
    <property type="protein sequence ID" value="WPK26837.1"/>
    <property type="molecule type" value="Genomic_DNA"/>
</dbReference>
<name>A0AAX4HDX9_9ASCO</name>